<dbReference type="AlphaFoldDB" id="A0A6J4P9C1"/>
<organism evidence="2">
    <name type="scientific">uncultured Rubrobacteraceae bacterium</name>
    <dbReference type="NCBI Taxonomy" id="349277"/>
    <lineage>
        <taxon>Bacteria</taxon>
        <taxon>Bacillati</taxon>
        <taxon>Actinomycetota</taxon>
        <taxon>Rubrobacteria</taxon>
        <taxon>Rubrobacterales</taxon>
        <taxon>Rubrobacteraceae</taxon>
        <taxon>environmental samples</taxon>
    </lineage>
</organism>
<dbReference type="EC" id="5.4.2.8" evidence="2"/>
<proteinExistence type="predicted"/>
<reference evidence="2" key="1">
    <citation type="submission" date="2020-02" db="EMBL/GenBank/DDBJ databases">
        <authorList>
            <person name="Meier V. D."/>
        </authorList>
    </citation>
    <scope>NUCLEOTIDE SEQUENCE</scope>
    <source>
        <strain evidence="2">AVDCRST_MAG03</strain>
    </source>
</reference>
<sequence>HTQTPSPSSASTWRRATKRPSNAAATRFSGLYEG</sequence>
<keyword evidence="2" id="KW-0413">Isomerase</keyword>
<feature type="region of interest" description="Disordered" evidence="1">
    <location>
        <begin position="1"/>
        <end position="34"/>
    </location>
</feature>
<feature type="non-terminal residue" evidence="2">
    <location>
        <position position="1"/>
    </location>
</feature>
<feature type="non-terminal residue" evidence="2">
    <location>
        <position position="34"/>
    </location>
</feature>
<protein>
    <submittedName>
        <fullName evidence="2">Phosphomannomutase</fullName>
        <ecNumber evidence="2">5.4.2.8</ecNumber>
    </submittedName>
</protein>
<name>A0A6J4P9C1_9ACTN</name>
<evidence type="ECO:0000313" key="2">
    <source>
        <dbReference type="EMBL" id="CAA9409551.1"/>
    </source>
</evidence>
<gene>
    <name evidence="2" type="ORF">AVDCRST_MAG03-1734</name>
</gene>
<accession>A0A6J4P9C1</accession>
<dbReference type="GO" id="GO:0004615">
    <property type="term" value="F:phosphomannomutase activity"/>
    <property type="evidence" value="ECO:0007669"/>
    <property type="project" value="UniProtKB-EC"/>
</dbReference>
<dbReference type="EMBL" id="CADCUT010000110">
    <property type="protein sequence ID" value="CAA9409551.1"/>
    <property type="molecule type" value="Genomic_DNA"/>
</dbReference>
<evidence type="ECO:0000256" key="1">
    <source>
        <dbReference type="SAM" id="MobiDB-lite"/>
    </source>
</evidence>
<feature type="compositionally biased region" description="Polar residues" evidence="1">
    <location>
        <begin position="1"/>
        <end position="24"/>
    </location>
</feature>